<feature type="domain" description="DUF3741" evidence="5">
    <location>
        <begin position="490"/>
        <end position="505"/>
    </location>
</feature>
<feature type="region of interest" description="Disordered" evidence="1">
    <location>
        <begin position="976"/>
        <end position="995"/>
    </location>
</feature>
<evidence type="ECO:0000313" key="7">
    <source>
        <dbReference type="Proteomes" id="UP000685013"/>
    </source>
</evidence>
<keyword evidence="7" id="KW-1185">Reference proteome</keyword>
<dbReference type="EMBL" id="JAGKQH010000019">
    <property type="protein sequence ID" value="KAG6571565.1"/>
    <property type="molecule type" value="Genomic_DNA"/>
</dbReference>
<comment type="caution">
    <text evidence="6">The sequence shown here is derived from an EMBL/GenBank/DDBJ whole genome shotgun (WGS) entry which is preliminary data.</text>
</comment>
<feature type="domain" description="DUF4378" evidence="4">
    <location>
        <begin position="1181"/>
        <end position="1353"/>
    </location>
</feature>
<evidence type="ECO:0000256" key="1">
    <source>
        <dbReference type="SAM" id="MobiDB-lite"/>
    </source>
</evidence>
<dbReference type="Pfam" id="PF14309">
    <property type="entry name" value="DUF4378"/>
    <property type="match status" value="1"/>
</dbReference>
<keyword evidence="2" id="KW-0812">Transmembrane</keyword>
<feature type="transmembrane region" description="Helical" evidence="2">
    <location>
        <begin position="100"/>
        <end position="125"/>
    </location>
</feature>
<dbReference type="InterPro" id="IPR025486">
    <property type="entry name" value="DUF4378"/>
</dbReference>
<feature type="non-terminal residue" evidence="6">
    <location>
        <position position="1"/>
    </location>
</feature>
<dbReference type="Pfam" id="PF14383">
    <property type="entry name" value="VARLMGL"/>
    <property type="match status" value="1"/>
</dbReference>
<dbReference type="PANTHER" id="PTHR46634">
    <property type="entry name" value="M REDUCTASE II SUBUNIT GAMMA, PUTATIVE (DUF3741)-RELATED"/>
    <property type="match status" value="1"/>
</dbReference>
<evidence type="ECO:0000256" key="2">
    <source>
        <dbReference type="SAM" id="Phobius"/>
    </source>
</evidence>
<evidence type="ECO:0000313" key="6">
    <source>
        <dbReference type="EMBL" id="KAG6571565.1"/>
    </source>
</evidence>
<name>A0AAV6LXF4_9ROSI</name>
<dbReference type="Pfam" id="PF12552">
    <property type="entry name" value="DUF3741"/>
    <property type="match status" value="1"/>
</dbReference>
<feature type="compositionally biased region" description="Polar residues" evidence="1">
    <location>
        <begin position="986"/>
        <end position="995"/>
    </location>
</feature>
<protein>
    <submittedName>
        <fullName evidence="6">Protein LOW PSII ACCUMULATION 1, chloroplastic</fullName>
    </submittedName>
</protein>
<reference evidence="6 7" key="1">
    <citation type="journal article" date="2021" name="Hortic Res">
        <title>The domestication of Cucurbita argyrosperma as revealed by the genome of its wild relative.</title>
        <authorList>
            <person name="Barrera-Redondo J."/>
            <person name="Sanchez-de la Vega G."/>
            <person name="Aguirre-Liguori J.A."/>
            <person name="Castellanos-Morales G."/>
            <person name="Gutierrez-Guerrero Y.T."/>
            <person name="Aguirre-Dugua X."/>
            <person name="Aguirre-Planter E."/>
            <person name="Tenaillon M.I."/>
            <person name="Lira-Saade R."/>
            <person name="Eguiarte L.E."/>
        </authorList>
    </citation>
    <scope>NUCLEOTIDE SEQUENCE [LARGE SCALE GENOMIC DNA]</scope>
    <source>
        <strain evidence="6">JBR-2021</strain>
    </source>
</reference>
<organism evidence="6 7">
    <name type="scientific">Cucurbita argyrosperma subsp. sororia</name>
    <dbReference type="NCBI Taxonomy" id="37648"/>
    <lineage>
        <taxon>Eukaryota</taxon>
        <taxon>Viridiplantae</taxon>
        <taxon>Streptophyta</taxon>
        <taxon>Embryophyta</taxon>
        <taxon>Tracheophyta</taxon>
        <taxon>Spermatophyta</taxon>
        <taxon>Magnoliopsida</taxon>
        <taxon>eudicotyledons</taxon>
        <taxon>Gunneridae</taxon>
        <taxon>Pentapetalae</taxon>
        <taxon>rosids</taxon>
        <taxon>fabids</taxon>
        <taxon>Cucurbitales</taxon>
        <taxon>Cucurbitaceae</taxon>
        <taxon>Cucurbiteae</taxon>
        <taxon>Cucurbita</taxon>
    </lineage>
</organism>
<evidence type="ECO:0000259" key="3">
    <source>
        <dbReference type="Pfam" id="PF12552"/>
    </source>
</evidence>
<dbReference type="PANTHER" id="PTHR46634:SF3">
    <property type="entry name" value="M REDUCTASE II SUBUNIT GAMMA, PUTATIVE (DUF3741)-RELATED"/>
    <property type="match status" value="1"/>
</dbReference>
<dbReference type="Proteomes" id="UP000685013">
    <property type="component" value="Chromosome 19"/>
</dbReference>
<feature type="domain" description="DUF3741" evidence="3">
    <location>
        <begin position="605"/>
        <end position="649"/>
    </location>
</feature>
<feature type="region of interest" description="Disordered" evidence="1">
    <location>
        <begin position="738"/>
        <end position="759"/>
    </location>
</feature>
<dbReference type="InterPro" id="IPR022212">
    <property type="entry name" value="DUF3741"/>
</dbReference>
<evidence type="ECO:0000259" key="4">
    <source>
        <dbReference type="Pfam" id="PF14309"/>
    </source>
</evidence>
<keyword evidence="2" id="KW-1133">Transmembrane helix</keyword>
<dbReference type="Pfam" id="PF11998">
    <property type="entry name" value="DUF3493"/>
    <property type="match status" value="1"/>
</dbReference>
<dbReference type="InterPro" id="IPR032795">
    <property type="entry name" value="DUF3741-assoc"/>
</dbReference>
<dbReference type="InterPro" id="IPR021883">
    <property type="entry name" value="LPA1-like"/>
</dbReference>
<gene>
    <name evidence="6" type="primary">LPA1</name>
    <name evidence="6" type="ORF">SDJN03_28293</name>
</gene>
<keyword evidence="2" id="KW-0472">Membrane</keyword>
<feature type="transmembrane region" description="Helical" evidence="2">
    <location>
        <begin position="137"/>
        <end position="156"/>
    </location>
</feature>
<sequence length="1369" mass="154369">MVVSMAIIPSCNNFGRPPHCSRTRSHNARNLKFCRRICCHVHRNRVSFNFGPSVADSLRYLQYRRRNLASVTCSASDKPEISSTAKIRSEVLSPFRSVRMFFYLTFIASGTLGGLIATTQLLAALANSSRAEEVPDILNGLGIDFGAVALFAFLYFRENNAKNAQLARLSREESLSNLKLRVDQNKVITISTLRGIARLVVCAGPESFIMEAFKTSEPFTERLLERGVLVIPFATDASSLNFEFDEREEMKDITTKRKRLWRLTPVYMSQWSAWLDDQKKLAGVSSDSPVYLSLRMDGRVRGSGVGYPPWNALVAQLPPVKGLCLQLQRALTGEFRWFCGCFPTECHFPAIFTAPNWSPETLIFYSGLQNIQHYCNQGSKGIEMNGIQRKKVGSNEKPFPGCLGRMVNLFDLSTGVSRNKLLTDAPHREGSTLPRNQADVARMFNHSTNQTEDNLTVPEFQRASKKRANGTPVKMLIDQDMSEMECTKNPPNVVAKLMGLETLPRKLPGSSVQRNNVISYPKGRIAKHGMPIECRERSNFLEEGMKCQVNECSEQKEYKDVYEKEYKDVYEIWQRSPQTNDIREKLPKKVVESEILDDRKMALVRQKFVEAKCLATDEKLRQSKEFQDAVEILSSNKDLLVKFLQEPNSLFTQHLNELPSIPPSPETKRITVLRPSKVSRDERFTEFEKKGCRQPRLPVQRGQSAILDKSDPRLTPTPGINRTNEYAVAVQPTRIVVLKPSPGRNHDNKPIVSSPGSLPFDEGFEDDDVKESRKFARNITQKMCDNLLGRRRDETLLSSVFSNGYTGDESSYEKSENDYAVENLSDLEVMSSSSRHSWEYVNRYSSPYSSSSFSRMSCSPESSVCREAKKRLSERWAMMTSHGNYQERRRVRRNSSTLGEMLALSDAKKSTVTDNEVNEHETTSELEPCFNSEENIECLDDSPSMLARSKSVPGSSPLFGMLNLEASDLETIKTDDSKSLAKQKGVKSSLNEEVSSSFFTRNKKTNKEKCSGYQPKDEPKSCSPETLSSLAFVHHSRGLSNAASHSNDGEGCSSSTSFLHLTNVVARGGEVHREEGLSVKRPFMTGNVGENQEQPSPISVLETPFFEDDNTHLEFSSYLKPRNQEFCMPFKNNLIDKSPPIESIARSVYWDGSSSDSSARALKSSPVSTFLEEEQNWHCLVEALLTLSGLSNEVQQCGLLFTRWHSLVNPLDPSLRDKYANLSSQELMLEAKRRQLRSSRKLVFDCVNAALMDITCEELDHRRAKLSSRAHDSSFAEGTSLTLLDCVMVKLRDWVCGEFRCVTGDIGDCDGLVVERAVRKEVGGRHWDEQLRMEMDNLGKEVERRLLEELLEEAVVELTGISISLSSVY</sequence>
<evidence type="ECO:0000259" key="5">
    <source>
        <dbReference type="Pfam" id="PF14383"/>
    </source>
</evidence>
<accession>A0AAV6LXF4</accession>
<proteinExistence type="predicted"/>